<evidence type="ECO:0000313" key="2">
    <source>
        <dbReference type="Proteomes" id="UP000799536"/>
    </source>
</evidence>
<reference evidence="1" key="1">
    <citation type="journal article" date="2020" name="Stud. Mycol.">
        <title>101 Dothideomycetes genomes: a test case for predicting lifestyles and emergence of pathogens.</title>
        <authorList>
            <person name="Haridas S."/>
            <person name="Albert R."/>
            <person name="Binder M."/>
            <person name="Bloem J."/>
            <person name="Labutti K."/>
            <person name="Salamov A."/>
            <person name="Andreopoulos B."/>
            <person name="Baker S."/>
            <person name="Barry K."/>
            <person name="Bills G."/>
            <person name="Bluhm B."/>
            <person name="Cannon C."/>
            <person name="Castanera R."/>
            <person name="Culley D."/>
            <person name="Daum C."/>
            <person name="Ezra D."/>
            <person name="Gonzalez J."/>
            <person name="Henrissat B."/>
            <person name="Kuo A."/>
            <person name="Liang C."/>
            <person name="Lipzen A."/>
            <person name="Lutzoni F."/>
            <person name="Magnuson J."/>
            <person name="Mondo S."/>
            <person name="Nolan M."/>
            <person name="Ohm R."/>
            <person name="Pangilinan J."/>
            <person name="Park H.-J."/>
            <person name="Ramirez L."/>
            <person name="Alfaro M."/>
            <person name="Sun H."/>
            <person name="Tritt A."/>
            <person name="Yoshinaga Y."/>
            <person name="Zwiers L.-H."/>
            <person name="Turgeon B."/>
            <person name="Goodwin S."/>
            <person name="Spatafora J."/>
            <person name="Crous P."/>
            <person name="Grigoriev I."/>
        </authorList>
    </citation>
    <scope>NUCLEOTIDE SEQUENCE</scope>
    <source>
        <strain evidence="1">ATCC 74209</strain>
    </source>
</reference>
<name>A0A9P4JT63_9PLEO</name>
<dbReference type="OrthoDB" id="3783534at2759"/>
<gene>
    <name evidence="1" type="ORF">GQ43DRAFT_128485</name>
</gene>
<dbReference type="Proteomes" id="UP000799536">
    <property type="component" value="Unassembled WGS sequence"/>
</dbReference>
<dbReference type="EMBL" id="ML993870">
    <property type="protein sequence ID" value="KAF2204700.1"/>
    <property type="molecule type" value="Genomic_DNA"/>
</dbReference>
<keyword evidence="2" id="KW-1185">Reference proteome</keyword>
<protein>
    <submittedName>
        <fullName evidence="1">Uncharacterized protein</fullName>
    </submittedName>
</protein>
<proteinExistence type="predicted"/>
<accession>A0A9P4JT63</accession>
<comment type="caution">
    <text evidence="1">The sequence shown here is derived from an EMBL/GenBank/DDBJ whole genome shotgun (WGS) entry which is preliminary data.</text>
</comment>
<evidence type="ECO:0000313" key="1">
    <source>
        <dbReference type="EMBL" id="KAF2204700.1"/>
    </source>
</evidence>
<organism evidence="1 2">
    <name type="scientific">Delitschia confertaspora ATCC 74209</name>
    <dbReference type="NCBI Taxonomy" id="1513339"/>
    <lineage>
        <taxon>Eukaryota</taxon>
        <taxon>Fungi</taxon>
        <taxon>Dikarya</taxon>
        <taxon>Ascomycota</taxon>
        <taxon>Pezizomycotina</taxon>
        <taxon>Dothideomycetes</taxon>
        <taxon>Pleosporomycetidae</taxon>
        <taxon>Pleosporales</taxon>
        <taxon>Delitschiaceae</taxon>
        <taxon>Delitschia</taxon>
    </lineage>
</organism>
<sequence>MYTPFEVGYPAEKVEQPELDPLAASRYSCIYWVDHLYVWNPNTSINHSAELQDGSAIDSFLIN</sequence>
<dbReference type="AlphaFoldDB" id="A0A9P4JT63"/>